<comment type="caution">
    <text evidence="2">The sequence shown here is derived from an EMBL/GenBank/DDBJ whole genome shotgun (WGS) entry which is preliminary data.</text>
</comment>
<dbReference type="InterPro" id="IPR035994">
    <property type="entry name" value="Nucleoside_phosphorylase_sf"/>
</dbReference>
<dbReference type="InterPro" id="IPR000845">
    <property type="entry name" value="Nucleoside_phosphorylase_d"/>
</dbReference>
<dbReference type="InterPro" id="IPR017831">
    <property type="entry name" value="Hopanoid-assoc_phosphoryl_HpnG"/>
</dbReference>
<dbReference type="Proteomes" id="UP001589865">
    <property type="component" value="Unassembled WGS sequence"/>
</dbReference>
<name>A0ABV6JR95_9PROT</name>
<organism evidence="2 3">
    <name type="scientific">Roseomonas elaeocarpi</name>
    <dbReference type="NCBI Taxonomy" id="907779"/>
    <lineage>
        <taxon>Bacteria</taxon>
        <taxon>Pseudomonadati</taxon>
        <taxon>Pseudomonadota</taxon>
        <taxon>Alphaproteobacteria</taxon>
        <taxon>Acetobacterales</taxon>
        <taxon>Roseomonadaceae</taxon>
        <taxon>Roseomonas</taxon>
    </lineage>
</organism>
<keyword evidence="3" id="KW-1185">Reference proteome</keyword>
<gene>
    <name evidence="2" type="ORF">ACFFGY_08300</name>
</gene>
<evidence type="ECO:0000259" key="1">
    <source>
        <dbReference type="Pfam" id="PF01048"/>
    </source>
</evidence>
<dbReference type="Pfam" id="PF01048">
    <property type="entry name" value="PNP_UDP_1"/>
    <property type="match status" value="1"/>
</dbReference>
<feature type="domain" description="Nucleoside phosphorylase" evidence="1">
    <location>
        <begin position="23"/>
        <end position="147"/>
    </location>
</feature>
<sequence>MRREARLLRGAGVRVVTGGGDPAALEERLAPLAAEARGIISIGIAGALAPGLVPGDWVVGGAVLDGVERLPVDPDWSDALLESLPGAVPGLILGSDVIVGGPRQKAMLRRSSGAAAVDMESHVAARVARRYGLPFAAARVISDGAERGLPEAALVAMRPDGGVSLPAVFGSVIRDPLQIPALIRTGMEAGRAFRALLRGHRGLGPRLACPG</sequence>
<evidence type="ECO:0000313" key="3">
    <source>
        <dbReference type="Proteomes" id="UP001589865"/>
    </source>
</evidence>
<dbReference type="CDD" id="cd17768">
    <property type="entry name" value="adenosylhopane_nucleosidase_HpnG-like"/>
    <property type="match status" value="1"/>
</dbReference>
<dbReference type="EMBL" id="JBHLUN010000005">
    <property type="protein sequence ID" value="MFC0408244.1"/>
    <property type="molecule type" value="Genomic_DNA"/>
</dbReference>
<proteinExistence type="predicted"/>
<dbReference type="PANTHER" id="PTHR46832">
    <property type="entry name" value="5'-METHYLTHIOADENOSINE/S-ADENOSYLHOMOCYSTEINE NUCLEOSIDASE"/>
    <property type="match status" value="1"/>
</dbReference>
<dbReference type="RefSeq" id="WP_377043988.1">
    <property type="nucleotide sequence ID" value="NZ_JBHLUN010000005.1"/>
</dbReference>
<dbReference type="Gene3D" id="3.40.50.1580">
    <property type="entry name" value="Nucleoside phosphorylase domain"/>
    <property type="match status" value="1"/>
</dbReference>
<dbReference type="NCBIfam" id="TIGR03468">
    <property type="entry name" value="HpnG"/>
    <property type="match status" value="1"/>
</dbReference>
<accession>A0ABV6JR95</accession>
<dbReference type="PANTHER" id="PTHR46832:SF1">
    <property type="entry name" value="5'-METHYLTHIOADENOSINE_S-ADENOSYLHOMOCYSTEINE NUCLEOSIDASE"/>
    <property type="match status" value="1"/>
</dbReference>
<protein>
    <submittedName>
        <fullName evidence="2">Hopanoid-associated phosphorylase</fullName>
    </submittedName>
</protein>
<dbReference type="SUPFAM" id="SSF53167">
    <property type="entry name" value="Purine and uridine phosphorylases"/>
    <property type="match status" value="1"/>
</dbReference>
<reference evidence="2 3" key="1">
    <citation type="submission" date="2024-09" db="EMBL/GenBank/DDBJ databases">
        <authorList>
            <person name="Sun Q."/>
            <person name="Mori K."/>
        </authorList>
    </citation>
    <scope>NUCLEOTIDE SEQUENCE [LARGE SCALE GENOMIC DNA]</scope>
    <source>
        <strain evidence="2 3">TBRC 5777</strain>
    </source>
</reference>
<evidence type="ECO:0000313" key="2">
    <source>
        <dbReference type="EMBL" id="MFC0408244.1"/>
    </source>
</evidence>